<dbReference type="InterPro" id="IPR050068">
    <property type="entry name" value="MurA_subfamily"/>
</dbReference>
<dbReference type="NCBIfam" id="NF006873">
    <property type="entry name" value="PRK09369.1"/>
    <property type="match status" value="1"/>
</dbReference>
<evidence type="ECO:0000256" key="4">
    <source>
        <dbReference type="ARBA" id="ARBA00022618"/>
    </source>
</evidence>
<protein>
    <recommendedName>
        <fullName evidence="12">UDP-N-acetylglucosamine 1-carboxyvinyltransferase</fullName>
        <ecNumber evidence="12">2.5.1.7</ecNumber>
    </recommendedName>
    <alternativeName>
        <fullName evidence="12">Enoylpyruvate transferase</fullName>
    </alternativeName>
    <alternativeName>
        <fullName evidence="12">UDP-N-acetylglucosamine enolpyruvyl transferase</fullName>
        <shortName evidence="12">EPT</shortName>
    </alternativeName>
</protein>
<dbReference type="Pfam" id="PF00275">
    <property type="entry name" value="EPSP_synthase"/>
    <property type="match status" value="1"/>
</dbReference>
<dbReference type="SUPFAM" id="SSF55205">
    <property type="entry name" value="EPT/RTPC-like"/>
    <property type="match status" value="1"/>
</dbReference>
<dbReference type="GO" id="GO:0009252">
    <property type="term" value="P:peptidoglycan biosynthetic process"/>
    <property type="evidence" value="ECO:0007669"/>
    <property type="project" value="UniProtKB-UniRule"/>
</dbReference>
<keyword evidence="12" id="KW-0670">Pyruvate</keyword>
<comment type="similarity">
    <text evidence="10 12">Belongs to the EPSP synthase family. MurA subfamily.</text>
</comment>
<organism evidence="14">
    <name type="scientific">Desulfomonile tiedjei</name>
    <dbReference type="NCBI Taxonomy" id="2358"/>
    <lineage>
        <taxon>Bacteria</taxon>
        <taxon>Pseudomonadati</taxon>
        <taxon>Thermodesulfobacteriota</taxon>
        <taxon>Desulfomonilia</taxon>
        <taxon>Desulfomonilales</taxon>
        <taxon>Desulfomonilaceae</taxon>
        <taxon>Desulfomonile</taxon>
    </lineage>
</organism>
<sequence>MDKIVINGGIPLKGTVPISGSKNAMLPLMCASLLTRDEMTFHRVPTLRDIRTTKQLLLQLGVQLDDFTPGTLRIKAHDIMDHTAPYELVKTMRASVMVLGPLMAREGRADVSLPGGCAIGARPIDQHLKGLEAMGASIELKNGYVVARAPRLKGAEFCFDLITVTGTENLIMAASLARGTTVLRNCAVEPEIIELAHVINRMGGSVEGAGTPTIVIEGRDRLSGIVHEVMPDRIEAGTYLLAGAITGGDITAEGCVPEHIMALLDKLDEAGLVIETSASSARVMSNGRIKSSDVATNPYPGFATDFQAQYMALMALGDSSCEIIENVFENRFMHVQELVRMGASIRVSGKKARIQGVKKLSGAHVQATDLRASASLILAGLAAEGTTEIHRVYHLDRGYDKIVEKLSQVGADIRREKDDML</sequence>
<dbReference type="NCBIfam" id="TIGR01072">
    <property type="entry name" value="murA"/>
    <property type="match status" value="1"/>
</dbReference>
<feature type="binding site" evidence="12">
    <location>
        <begin position="22"/>
        <end position="23"/>
    </location>
    <ligand>
        <name>phosphoenolpyruvate</name>
        <dbReference type="ChEBI" id="CHEBI:58702"/>
    </ligand>
</feature>
<dbReference type="InterPro" id="IPR005750">
    <property type="entry name" value="UDP_GlcNAc_COvinyl_MurA"/>
</dbReference>
<dbReference type="InterPro" id="IPR036968">
    <property type="entry name" value="Enolpyruvate_Tfrase_sf"/>
</dbReference>
<feature type="binding site" evidence="12">
    <location>
        <position position="305"/>
    </location>
    <ligand>
        <name>UDP-N-acetyl-alpha-D-glucosamine</name>
        <dbReference type="ChEBI" id="CHEBI:57705"/>
    </ligand>
</feature>
<proteinExistence type="inferred from homology"/>
<evidence type="ECO:0000256" key="2">
    <source>
        <dbReference type="ARBA" id="ARBA00004752"/>
    </source>
</evidence>
<dbReference type="GO" id="GO:0051301">
    <property type="term" value="P:cell division"/>
    <property type="evidence" value="ECO:0007669"/>
    <property type="project" value="UniProtKB-KW"/>
</dbReference>
<keyword evidence="5 12" id="KW-0808">Transferase</keyword>
<gene>
    <name evidence="12 14" type="primary">murA</name>
    <name evidence="14" type="ORF">ENV54_11800</name>
</gene>
<dbReference type="FunFam" id="3.65.10.10:FF:000001">
    <property type="entry name" value="UDP-N-acetylglucosamine 1-carboxyvinyltransferase"/>
    <property type="match status" value="1"/>
</dbReference>
<dbReference type="Gene3D" id="3.65.10.10">
    <property type="entry name" value="Enolpyruvate transferase domain"/>
    <property type="match status" value="2"/>
</dbReference>
<evidence type="ECO:0000256" key="10">
    <source>
        <dbReference type="ARBA" id="ARBA00038367"/>
    </source>
</evidence>
<name>A0A7C4AT07_9BACT</name>
<feature type="active site" description="Proton donor" evidence="12">
    <location>
        <position position="117"/>
    </location>
</feature>
<dbReference type="GO" id="GO:0008360">
    <property type="term" value="P:regulation of cell shape"/>
    <property type="evidence" value="ECO:0007669"/>
    <property type="project" value="UniProtKB-KW"/>
</dbReference>
<evidence type="ECO:0000256" key="3">
    <source>
        <dbReference type="ARBA" id="ARBA00022490"/>
    </source>
</evidence>
<dbReference type="PANTHER" id="PTHR43783">
    <property type="entry name" value="UDP-N-ACETYLGLUCOSAMINE 1-CARBOXYVINYLTRANSFERASE"/>
    <property type="match status" value="1"/>
</dbReference>
<evidence type="ECO:0000256" key="1">
    <source>
        <dbReference type="ARBA" id="ARBA00004496"/>
    </source>
</evidence>
<keyword evidence="6 12" id="KW-0133">Cell shape</keyword>
<feature type="domain" description="Enolpyruvate transferase" evidence="13">
    <location>
        <begin position="8"/>
        <end position="406"/>
    </location>
</feature>
<comment type="caution">
    <text evidence="14">The sequence shown here is derived from an EMBL/GenBank/DDBJ whole genome shotgun (WGS) entry which is preliminary data.</text>
</comment>
<dbReference type="GO" id="GO:0005737">
    <property type="term" value="C:cytoplasm"/>
    <property type="evidence" value="ECO:0007669"/>
    <property type="project" value="UniProtKB-SubCell"/>
</dbReference>
<keyword evidence="3 12" id="KW-0963">Cytoplasm</keyword>
<evidence type="ECO:0000313" key="14">
    <source>
        <dbReference type="EMBL" id="HGH61966.1"/>
    </source>
</evidence>
<keyword evidence="8 12" id="KW-0131">Cell cycle</keyword>
<dbReference type="CDD" id="cd01555">
    <property type="entry name" value="UdpNAET"/>
    <property type="match status" value="1"/>
</dbReference>
<keyword evidence="4 12" id="KW-0132">Cell division</keyword>
<dbReference type="UniPathway" id="UPA00219"/>
<dbReference type="EMBL" id="DTGT01000386">
    <property type="protein sequence ID" value="HGH61966.1"/>
    <property type="molecule type" value="Genomic_DNA"/>
</dbReference>
<feature type="binding site" evidence="12">
    <location>
        <position position="93"/>
    </location>
    <ligand>
        <name>UDP-N-acetyl-alpha-D-glucosamine</name>
        <dbReference type="ChEBI" id="CHEBI:57705"/>
    </ligand>
</feature>
<evidence type="ECO:0000256" key="12">
    <source>
        <dbReference type="HAMAP-Rule" id="MF_00111"/>
    </source>
</evidence>
<comment type="caution">
    <text evidence="12">Lacks conserved residue(s) required for the propagation of feature annotation.</text>
</comment>
<evidence type="ECO:0000256" key="9">
    <source>
        <dbReference type="ARBA" id="ARBA00023316"/>
    </source>
</evidence>
<keyword evidence="7 12" id="KW-0573">Peptidoglycan synthesis</keyword>
<evidence type="ECO:0000256" key="11">
    <source>
        <dbReference type="ARBA" id="ARBA00047527"/>
    </source>
</evidence>
<evidence type="ECO:0000259" key="13">
    <source>
        <dbReference type="Pfam" id="PF00275"/>
    </source>
</evidence>
<feature type="modified residue" description="2-(S-cysteinyl)pyruvic acid O-phosphothioketal" evidence="12">
    <location>
        <position position="117"/>
    </location>
</feature>
<dbReference type="AlphaFoldDB" id="A0A7C4AT07"/>
<dbReference type="GO" id="GO:0008760">
    <property type="term" value="F:UDP-N-acetylglucosamine 1-carboxyvinyltransferase activity"/>
    <property type="evidence" value="ECO:0007669"/>
    <property type="project" value="UniProtKB-UniRule"/>
</dbReference>
<reference evidence="14" key="1">
    <citation type="journal article" date="2020" name="mSystems">
        <title>Genome- and Community-Level Interaction Insights into Carbon Utilization and Element Cycling Functions of Hydrothermarchaeota in Hydrothermal Sediment.</title>
        <authorList>
            <person name="Zhou Z."/>
            <person name="Liu Y."/>
            <person name="Xu W."/>
            <person name="Pan J."/>
            <person name="Luo Z.H."/>
            <person name="Li M."/>
        </authorList>
    </citation>
    <scope>NUCLEOTIDE SEQUENCE [LARGE SCALE GENOMIC DNA]</scope>
    <source>
        <strain evidence="14">SpSt-769</strain>
    </source>
</reference>
<feature type="binding site" evidence="12">
    <location>
        <position position="327"/>
    </location>
    <ligand>
        <name>UDP-N-acetyl-alpha-D-glucosamine</name>
        <dbReference type="ChEBI" id="CHEBI:57705"/>
    </ligand>
</feature>
<evidence type="ECO:0000256" key="7">
    <source>
        <dbReference type="ARBA" id="ARBA00022984"/>
    </source>
</evidence>
<evidence type="ECO:0000256" key="5">
    <source>
        <dbReference type="ARBA" id="ARBA00022679"/>
    </source>
</evidence>
<dbReference type="GO" id="GO:0019277">
    <property type="term" value="P:UDP-N-acetylgalactosamine biosynthetic process"/>
    <property type="evidence" value="ECO:0007669"/>
    <property type="project" value="InterPro"/>
</dbReference>
<dbReference type="InterPro" id="IPR001986">
    <property type="entry name" value="Enolpyruvate_Tfrase_dom"/>
</dbReference>
<comment type="catalytic activity">
    <reaction evidence="11 12">
        <text>phosphoenolpyruvate + UDP-N-acetyl-alpha-D-glucosamine = UDP-N-acetyl-3-O-(1-carboxyvinyl)-alpha-D-glucosamine + phosphate</text>
        <dbReference type="Rhea" id="RHEA:18681"/>
        <dbReference type="ChEBI" id="CHEBI:43474"/>
        <dbReference type="ChEBI" id="CHEBI:57705"/>
        <dbReference type="ChEBI" id="CHEBI:58702"/>
        <dbReference type="ChEBI" id="CHEBI:68483"/>
        <dbReference type="EC" id="2.5.1.7"/>
    </reaction>
</comment>
<dbReference type="HAMAP" id="MF_00111">
    <property type="entry name" value="MurA"/>
    <property type="match status" value="1"/>
</dbReference>
<keyword evidence="9 12" id="KW-0961">Cell wall biogenesis/degradation</keyword>
<dbReference type="PANTHER" id="PTHR43783:SF1">
    <property type="entry name" value="UDP-N-ACETYLGLUCOSAMINE 1-CARBOXYVINYLTRANSFERASE"/>
    <property type="match status" value="1"/>
</dbReference>
<dbReference type="GO" id="GO:0071555">
    <property type="term" value="P:cell wall organization"/>
    <property type="evidence" value="ECO:0007669"/>
    <property type="project" value="UniProtKB-KW"/>
</dbReference>
<feature type="binding site" evidence="12">
    <location>
        <begin position="122"/>
        <end position="126"/>
    </location>
    <ligand>
        <name>UDP-N-acetyl-alpha-D-glucosamine</name>
        <dbReference type="ChEBI" id="CHEBI:57705"/>
    </ligand>
</feature>
<evidence type="ECO:0000256" key="8">
    <source>
        <dbReference type="ARBA" id="ARBA00023306"/>
    </source>
</evidence>
<dbReference type="EC" id="2.5.1.7" evidence="12"/>
<comment type="function">
    <text evidence="12">Cell wall formation. Adds enolpyruvyl to UDP-N-acetylglucosamine.</text>
</comment>
<accession>A0A7C4AT07</accession>
<comment type="pathway">
    <text evidence="2 12">Cell wall biogenesis; peptidoglycan biosynthesis.</text>
</comment>
<evidence type="ECO:0000256" key="6">
    <source>
        <dbReference type="ARBA" id="ARBA00022960"/>
    </source>
</evidence>
<dbReference type="InterPro" id="IPR013792">
    <property type="entry name" value="RNA3'P_cycl/enolpyr_Trfase_a/b"/>
</dbReference>
<comment type="subcellular location">
    <subcellularLocation>
        <location evidence="1 12">Cytoplasm</location>
    </subcellularLocation>
</comment>